<proteinExistence type="predicted"/>
<sequence length="132" mass="15901">MNKISIAPHKSEIIFMMSIIIYFLVFRKINVLILIIFCQSSVLKWQNYTILFKKYTILSLTEKRFFEKIFVLRLKINKFSVIIFRIPQKKYFFKGRYLQTSGFSCRLRKLFYQALTVRFTLMTFCSMSLSTV</sequence>
<keyword evidence="1" id="KW-1133">Transmembrane helix</keyword>
<protein>
    <recommendedName>
        <fullName evidence="4">Transmembrane protein</fullName>
    </recommendedName>
</protein>
<dbReference type="Proteomes" id="UP000243745">
    <property type="component" value="Unassembled WGS sequence"/>
</dbReference>
<evidence type="ECO:0000313" key="2">
    <source>
        <dbReference type="EMBL" id="SFP31952.1"/>
    </source>
</evidence>
<evidence type="ECO:0000313" key="3">
    <source>
        <dbReference type="Proteomes" id="UP000243745"/>
    </source>
</evidence>
<reference evidence="2 3" key="1">
    <citation type="submission" date="2016-10" db="EMBL/GenBank/DDBJ databases">
        <authorList>
            <person name="Varghese N."/>
            <person name="Submissions S."/>
        </authorList>
    </citation>
    <scope>NUCLEOTIDE SEQUENCE [LARGE SCALE GENOMIC DNA]</scope>
    <source>
        <strain evidence="2 3">DSM 1361</strain>
    </source>
</reference>
<feature type="transmembrane region" description="Helical" evidence="1">
    <location>
        <begin position="13"/>
        <end position="37"/>
    </location>
</feature>
<accession>A0A662ZIC2</accession>
<organism evidence="2 3">
    <name type="scientific">Ruminobacter amylophilus</name>
    <dbReference type="NCBI Taxonomy" id="867"/>
    <lineage>
        <taxon>Bacteria</taxon>
        <taxon>Pseudomonadati</taxon>
        <taxon>Pseudomonadota</taxon>
        <taxon>Gammaproteobacteria</taxon>
        <taxon>Aeromonadales</taxon>
        <taxon>Succinivibrionaceae</taxon>
        <taxon>Ruminobacter</taxon>
    </lineage>
</organism>
<keyword evidence="1" id="KW-0472">Membrane</keyword>
<keyword evidence="3" id="KW-1185">Reference proteome</keyword>
<dbReference type="EMBL" id="FOXF01000015">
    <property type="protein sequence ID" value="SFP31952.1"/>
    <property type="molecule type" value="Genomic_DNA"/>
</dbReference>
<evidence type="ECO:0000256" key="1">
    <source>
        <dbReference type="SAM" id="Phobius"/>
    </source>
</evidence>
<gene>
    <name evidence="2" type="ORF">SAMN02910344_01075</name>
</gene>
<keyword evidence="1" id="KW-0812">Transmembrane</keyword>
<name>A0A662ZIC2_9GAMM</name>
<dbReference type="AlphaFoldDB" id="A0A662ZIC2"/>
<evidence type="ECO:0008006" key="4">
    <source>
        <dbReference type="Google" id="ProtNLM"/>
    </source>
</evidence>